<evidence type="ECO:0000256" key="3">
    <source>
        <dbReference type="ARBA" id="ARBA00004906"/>
    </source>
</evidence>
<evidence type="ECO:0000256" key="12">
    <source>
        <dbReference type="ARBA" id="ARBA00023242"/>
    </source>
</evidence>
<feature type="coiled-coil region" evidence="15">
    <location>
        <begin position="468"/>
        <end position="506"/>
    </location>
</feature>
<keyword evidence="7 13" id="KW-0863">Zinc-finger</keyword>
<evidence type="ECO:0000256" key="9">
    <source>
        <dbReference type="ARBA" id="ARBA00022833"/>
    </source>
</evidence>
<feature type="compositionally biased region" description="Polar residues" evidence="16">
    <location>
        <begin position="528"/>
        <end position="559"/>
    </location>
</feature>
<keyword evidence="8 14" id="KW-0833">Ubl conjugation pathway</keyword>
<dbReference type="Pfam" id="PF26052">
    <property type="entry name" value="BRE1B"/>
    <property type="match status" value="1"/>
</dbReference>
<evidence type="ECO:0000256" key="1">
    <source>
        <dbReference type="ARBA" id="ARBA00000900"/>
    </source>
</evidence>
<dbReference type="Pfam" id="PF00097">
    <property type="entry name" value="zf-C3HC4"/>
    <property type="match status" value="1"/>
</dbReference>
<feature type="region of interest" description="Disordered" evidence="16">
    <location>
        <begin position="1"/>
        <end position="27"/>
    </location>
</feature>
<comment type="pathway">
    <text evidence="3 14">Protein modification; protein ubiquitination.</text>
</comment>
<dbReference type="GO" id="GO:0016567">
    <property type="term" value="P:protein ubiquitination"/>
    <property type="evidence" value="ECO:0007669"/>
    <property type="project" value="UniProtKB-UniRule"/>
</dbReference>
<keyword evidence="10 14" id="KW-0156">Chromatin regulator</keyword>
<evidence type="ECO:0000256" key="4">
    <source>
        <dbReference type="ARBA" id="ARBA00005555"/>
    </source>
</evidence>
<feature type="coiled-coil region" evidence="15">
    <location>
        <begin position="323"/>
        <end position="367"/>
    </location>
</feature>
<dbReference type="PROSITE" id="PS00518">
    <property type="entry name" value="ZF_RING_1"/>
    <property type="match status" value="1"/>
</dbReference>
<accession>A0A915NH34</accession>
<dbReference type="Gene3D" id="3.30.40.10">
    <property type="entry name" value="Zinc/RING finger domain, C3HC4 (zinc finger)"/>
    <property type="match status" value="1"/>
</dbReference>
<feature type="coiled-coil region" evidence="15">
    <location>
        <begin position="239"/>
        <end position="266"/>
    </location>
</feature>
<feature type="domain" description="RING-type" evidence="17">
    <location>
        <begin position="810"/>
        <end position="849"/>
    </location>
</feature>
<evidence type="ECO:0000256" key="2">
    <source>
        <dbReference type="ARBA" id="ARBA00004123"/>
    </source>
</evidence>
<dbReference type="InterPro" id="IPR018957">
    <property type="entry name" value="Znf_C3HC4_RING-type"/>
</dbReference>
<evidence type="ECO:0000256" key="7">
    <source>
        <dbReference type="ARBA" id="ARBA00022771"/>
    </source>
</evidence>
<protein>
    <recommendedName>
        <fullName evidence="14">E3 ubiquitin protein ligase</fullName>
        <ecNumber evidence="14">2.3.2.27</ecNumber>
    </recommendedName>
</protein>
<evidence type="ECO:0000256" key="11">
    <source>
        <dbReference type="ARBA" id="ARBA00023054"/>
    </source>
</evidence>
<evidence type="ECO:0000256" key="5">
    <source>
        <dbReference type="ARBA" id="ARBA00022679"/>
    </source>
</evidence>
<comment type="catalytic activity">
    <reaction evidence="1 14">
        <text>S-ubiquitinyl-[E2 ubiquitin-conjugating enzyme]-L-cysteine + [acceptor protein]-L-lysine = [E2 ubiquitin-conjugating enzyme]-L-cysteine + N(6)-ubiquitinyl-[acceptor protein]-L-lysine.</text>
        <dbReference type="EC" id="2.3.2.27"/>
    </reaction>
</comment>
<dbReference type="PANTHER" id="PTHR23163:SF0">
    <property type="entry name" value="E3 UBIQUITIN-PROTEIN LIGASE BRE1"/>
    <property type="match status" value="1"/>
</dbReference>
<keyword evidence="11 14" id="KW-0175">Coiled coil</keyword>
<evidence type="ECO:0000256" key="14">
    <source>
        <dbReference type="RuleBase" id="RU365038"/>
    </source>
</evidence>
<keyword evidence="18" id="KW-1185">Reference proteome</keyword>
<evidence type="ECO:0000256" key="16">
    <source>
        <dbReference type="SAM" id="MobiDB-lite"/>
    </source>
</evidence>
<proteinExistence type="inferred from homology"/>
<organism evidence="18 19">
    <name type="scientific">Meloidogyne floridensis</name>
    <dbReference type="NCBI Taxonomy" id="298350"/>
    <lineage>
        <taxon>Eukaryota</taxon>
        <taxon>Metazoa</taxon>
        <taxon>Ecdysozoa</taxon>
        <taxon>Nematoda</taxon>
        <taxon>Chromadorea</taxon>
        <taxon>Rhabditida</taxon>
        <taxon>Tylenchina</taxon>
        <taxon>Tylenchomorpha</taxon>
        <taxon>Tylenchoidea</taxon>
        <taxon>Meloidogynidae</taxon>
        <taxon>Meloidogyninae</taxon>
        <taxon>Meloidogyne</taxon>
    </lineage>
</organism>
<comment type="similarity">
    <text evidence="4 14">Belongs to the BRE1 family.</text>
</comment>
<dbReference type="PROSITE" id="PS50089">
    <property type="entry name" value="ZF_RING_2"/>
    <property type="match status" value="1"/>
</dbReference>
<dbReference type="InterPro" id="IPR017907">
    <property type="entry name" value="Znf_RING_CS"/>
</dbReference>
<dbReference type="SUPFAM" id="SSF57850">
    <property type="entry name" value="RING/U-box"/>
    <property type="match status" value="1"/>
</dbReference>
<dbReference type="EC" id="2.3.2.27" evidence="14"/>
<dbReference type="GO" id="GO:0006325">
    <property type="term" value="P:chromatin organization"/>
    <property type="evidence" value="ECO:0007669"/>
    <property type="project" value="UniProtKB-KW"/>
</dbReference>
<evidence type="ECO:0000313" key="19">
    <source>
        <dbReference type="WBParaSite" id="scf7180000418618.g2647"/>
    </source>
</evidence>
<reference evidence="19" key="1">
    <citation type="submission" date="2022-11" db="UniProtKB">
        <authorList>
            <consortium name="WormBaseParasite"/>
        </authorList>
    </citation>
    <scope>IDENTIFICATION</scope>
</reference>
<keyword evidence="9 14" id="KW-0862">Zinc</keyword>
<evidence type="ECO:0000259" key="17">
    <source>
        <dbReference type="PROSITE" id="PS50089"/>
    </source>
</evidence>
<dbReference type="GO" id="GO:0008270">
    <property type="term" value="F:zinc ion binding"/>
    <property type="evidence" value="ECO:0007669"/>
    <property type="project" value="UniProtKB-KW"/>
</dbReference>
<evidence type="ECO:0000256" key="8">
    <source>
        <dbReference type="ARBA" id="ARBA00022786"/>
    </source>
</evidence>
<comment type="subcellular location">
    <subcellularLocation>
        <location evidence="2 14">Nucleus</location>
    </subcellularLocation>
</comment>
<name>A0A915NH34_9BILA</name>
<dbReference type="GO" id="GO:0061630">
    <property type="term" value="F:ubiquitin protein ligase activity"/>
    <property type="evidence" value="ECO:0007669"/>
    <property type="project" value="UniProtKB-EC"/>
</dbReference>
<evidence type="ECO:0000256" key="13">
    <source>
        <dbReference type="PROSITE-ProRule" id="PRU00175"/>
    </source>
</evidence>
<dbReference type="GO" id="GO:0005634">
    <property type="term" value="C:nucleus"/>
    <property type="evidence" value="ECO:0007669"/>
    <property type="project" value="UniProtKB-SubCell"/>
</dbReference>
<keyword evidence="6 14" id="KW-0479">Metal-binding</keyword>
<dbReference type="InterPro" id="IPR058642">
    <property type="entry name" value="BRE1A/B-like_dom"/>
</dbReference>
<dbReference type="SMART" id="SM00184">
    <property type="entry name" value="RING"/>
    <property type="match status" value="1"/>
</dbReference>
<feature type="region of interest" description="Disordered" evidence="16">
    <location>
        <begin position="528"/>
        <end position="560"/>
    </location>
</feature>
<dbReference type="WBParaSite" id="scf7180000418618.g2647">
    <property type="protein sequence ID" value="scf7180000418618.g2647"/>
    <property type="gene ID" value="scf7180000418618.g2647"/>
</dbReference>
<feature type="coiled-coil region" evidence="15">
    <location>
        <begin position="587"/>
        <end position="790"/>
    </location>
</feature>
<evidence type="ECO:0000313" key="18">
    <source>
        <dbReference type="Proteomes" id="UP000887560"/>
    </source>
</evidence>
<keyword evidence="5 14" id="KW-0808">Transferase</keyword>
<dbReference type="GO" id="GO:0033503">
    <property type="term" value="C:HULC complex"/>
    <property type="evidence" value="ECO:0007669"/>
    <property type="project" value="TreeGrafter"/>
</dbReference>
<dbReference type="PANTHER" id="PTHR23163">
    <property type="entry name" value="RING FINGER PROTEIN-RELATED"/>
    <property type="match status" value="1"/>
</dbReference>
<evidence type="ECO:0000256" key="6">
    <source>
        <dbReference type="ARBA" id="ARBA00022723"/>
    </source>
</evidence>
<dbReference type="AlphaFoldDB" id="A0A915NH34"/>
<evidence type="ECO:0000256" key="10">
    <source>
        <dbReference type="ARBA" id="ARBA00022853"/>
    </source>
</evidence>
<dbReference type="InterPro" id="IPR001841">
    <property type="entry name" value="Znf_RING"/>
</dbReference>
<dbReference type="InterPro" id="IPR013083">
    <property type="entry name" value="Znf_RING/FYVE/PHD"/>
</dbReference>
<dbReference type="InterPro" id="IPR013956">
    <property type="entry name" value="E3_ubiquit_lig_Bre1"/>
</dbReference>
<sequence>MTKRSLASEDSDDDEIQASSSEARIDSPHTKKRRFVEFEPIRICSIGSVKEIEHKVLRAQHYKLCERFRYKQKIQQELEKRIEEFERRQVQDDAVNCIINRYWNRLDADIQLLLQRFGEETPQLQLDTEAKEETTSSPPQGKHFLNLLAQWSCDELDDKMKQRVEFSQRAIAKLLLTCARISERNGRLDSDQTAKINEELQSYATSVFEENVSNKKLVNELQTENHRLSLQSSSCDDKIALMESKVETLNNEIEDLRCQLLKSFRREEKLDFRLAEPIIEYWSLGYIKKENSLVQVQEAASITKNLTQIENGAINEEVASLSKSKLEELQQDLEIQTDLANNRLTELKEITERNKSLSAEVECCKMKMKYISPDDIKNSNEYLFLQTSFSSLFEDSNTQIKQHYEERISSMQIDETTALERFQQTVCELDNDLNLARKEYENVCVDYEINTISKEQAIPIQEQVNSLMNTLSTQNTQLKQEVARLKRKLQEAFEQLNMCNKELEGERRLNNDNYLIIKLEENSSSSLHQLNSTTQHHQIPSDHSSPVNSENTHNSNNAIDNVMDSGLIKKEEPMDVSSQNGEDVTENQRLRMERDRFKEKLRQLAKTDLHEKRKYWTEEQKRKLKHLEEVCEKKIRELQNAKQEEDGLMQEMESIGQATQGQKKIKDEKDLLSKTIQSMENQLAAKMLLCQKLEEKEKILIEQRGTLEHEIRIREQHNESLKKKACEFSQLSTDLKLRLERLDVQFNELRENVIKKASTHEADANKIKRLEEEKSSMKRKLDRAKKMEKLENVDQVIQEENRILRESLTCPSCKVRRKNAILEKCHHVFCFECIRQRYDNRRRKCPKCNAAFGANDYHRIYLE</sequence>
<dbReference type="Proteomes" id="UP000887560">
    <property type="component" value="Unplaced"/>
</dbReference>
<evidence type="ECO:0000256" key="15">
    <source>
        <dbReference type="SAM" id="Coils"/>
    </source>
</evidence>
<keyword evidence="12 14" id="KW-0539">Nucleus</keyword>